<dbReference type="PANTHER" id="PTHR38730">
    <property type="entry name" value="SLL7028 PROTEIN"/>
    <property type="match status" value="1"/>
</dbReference>
<dbReference type="Pfam" id="PF13203">
    <property type="entry name" value="DUF2201_N"/>
    <property type="match status" value="1"/>
</dbReference>
<proteinExistence type="predicted"/>
<dbReference type="PANTHER" id="PTHR38730:SF1">
    <property type="entry name" value="SLL7028 PROTEIN"/>
    <property type="match status" value="1"/>
</dbReference>
<gene>
    <name evidence="5" type="ORF">H5R63_01395</name>
    <name evidence="4" type="ORF">H5R64_02080</name>
</gene>
<evidence type="ECO:0000313" key="4">
    <source>
        <dbReference type="EMBL" id="MBB1062593.1"/>
    </source>
</evidence>
<feature type="region of interest" description="Disordered" evidence="1">
    <location>
        <begin position="172"/>
        <end position="192"/>
    </location>
</feature>
<sequence length="434" mass="49561">MNQLVKMLEQLEKNPQDSELAQRVLNQAVIQVLQSQRILGEVLLQLPRQIVQYRDQDAILGLFWHNDRIELRVVPEKIASLRSDELVVLLEHEALHLLWEHPLRYADSPTPELVRLATDIAVNQYLPEVPRETMTLGKLQRCLQQQVPPYQDSSVYLQLLRSLAEKDKRKLLGRRAGDNQQTQKSKPTKLVQETHRGWQLSNNQIMAGSQQTRIAQLKKILHQAWLNTPKKDRGLLPGDLIARLTATNSAQAALNWRRLVSRQLGVMAAGKEEAAYRFNRRQPWRMELPGTVSRLVPRILAFIDNSGSITDEELTVALNQVSYLASNARLPLEVYPFDARIHSEQRQKIANGRRVKFQRIGGGGTSFQCIFDFLHAQNVNPTNSLVLIMTDGWGEESVNTYNFRHVDWLLTGATTDLSIHHPVGRIFSLKKGTE</sequence>
<dbReference type="InterPro" id="IPR018698">
    <property type="entry name" value="VWA-like_dom"/>
</dbReference>
<comment type="caution">
    <text evidence="5">The sequence shown here is derived from an EMBL/GenBank/DDBJ whole genome shotgun (WGS) entry which is preliminary data.</text>
</comment>
<dbReference type="AlphaFoldDB" id="A0A7W3YB96"/>
<reference evidence="6 7" key="1">
    <citation type="submission" date="2020-07" db="EMBL/GenBank/DDBJ databases">
        <title>Description of Limosilactobacillus balticus sp. nov., Limosilactobacillus agrestis sp. nov., Limosilactobacillus albertensis sp. nov., Limosilactobacillus rudii sp. nov., Limosilactobacillus fastidiosus sp. nov., five novel Limosilactobacillus species isolated from the vertebrate gastrointestinal tract, and proposal of 6 subspecies of Limosilactobacillus reuteri adapted to the gastrointestinal tract of specific vertebrate hosts.</title>
        <authorList>
            <person name="Li F."/>
            <person name="Cheng C."/>
            <person name="Zheng J."/>
            <person name="Quevedo R.M."/>
            <person name="Li J."/>
            <person name="Roos S."/>
            <person name="Gaenzle M.G."/>
            <person name="Walter J."/>
        </authorList>
    </citation>
    <scope>NUCLEOTIDE SEQUENCE [LARGE SCALE GENOMIC DNA]</scope>
    <source>
        <strain evidence="5 6">WF-MA3-C</strain>
        <strain evidence="4 7">WF-MO7-1</strain>
    </source>
</reference>
<dbReference type="Proteomes" id="UP000518255">
    <property type="component" value="Unassembled WGS sequence"/>
</dbReference>
<accession>A0A7W3YB96</accession>
<organism evidence="5 6">
    <name type="scientific">Limosilactobacillus fastidiosus</name>
    <dbReference type="NCBI Taxonomy" id="2759855"/>
    <lineage>
        <taxon>Bacteria</taxon>
        <taxon>Bacillati</taxon>
        <taxon>Bacillota</taxon>
        <taxon>Bacilli</taxon>
        <taxon>Lactobacillales</taxon>
        <taxon>Lactobacillaceae</taxon>
        <taxon>Limosilactobacillus</taxon>
    </lineage>
</organism>
<evidence type="ECO:0000313" key="7">
    <source>
        <dbReference type="Proteomes" id="UP000544052"/>
    </source>
</evidence>
<feature type="domain" description="VWA-like" evidence="2">
    <location>
        <begin position="301"/>
        <end position="427"/>
    </location>
</feature>
<dbReference type="EMBL" id="JACIUZ010000019">
    <property type="protein sequence ID" value="MBB1062593.1"/>
    <property type="molecule type" value="Genomic_DNA"/>
</dbReference>
<dbReference type="RefSeq" id="WP_182580318.1">
    <property type="nucleotide sequence ID" value="NZ_JACIUY010000044.1"/>
</dbReference>
<dbReference type="Proteomes" id="UP000544052">
    <property type="component" value="Unassembled WGS sequence"/>
</dbReference>
<dbReference type="InterPro" id="IPR025154">
    <property type="entry name" value="Put_metallopeptidase_dom"/>
</dbReference>
<keyword evidence="7" id="KW-1185">Reference proteome</keyword>
<evidence type="ECO:0000259" key="3">
    <source>
        <dbReference type="Pfam" id="PF13203"/>
    </source>
</evidence>
<name>A0A7W3YB96_9LACO</name>
<evidence type="ECO:0000313" key="6">
    <source>
        <dbReference type="Proteomes" id="UP000518255"/>
    </source>
</evidence>
<evidence type="ECO:0000313" key="5">
    <source>
        <dbReference type="EMBL" id="MBB1085454.1"/>
    </source>
</evidence>
<feature type="domain" description="Putative metallopeptidase" evidence="3">
    <location>
        <begin position="51"/>
        <end position="277"/>
    </location>
</feature>
<evidence type="ECO:0000256" key="1">
    <source>
        <dbReference type="SAM" id="MobiDB-lite"/>
    </source>
</evidence>
<dbReference type="EMBL" id="JACIUY010000044">
    <property type="protein sequence ID" value="MBB1085454.1"/>
    <property type="molecule type" value="Genomic_DNA"/>
</dbReference>
<evidence type="ECO:0000259" key="2">
    <source>
        <dbReference type="Pfam" id="PF09967"/>
    </source>
</evidence>
<protein>
    <submittedName>
        <fullName evidence="5">Peptidase</fullName>
    </submittedName>
</protein>
<dbReference type="Pfam" id="PF09967">
    <property type="entry name" value="DUF2201"/>
    <property type="match status" value="1"/>
</dbReference>